<evidence type="ECO:0000256" key="2">
    <source>
        <dbReference type="ARBA" id="ARBA00023125"/>
    </source>
</evidence>
<dbReference type="PANTHER" id="PTHR34580">
    <property type="match status" value="1"/>
</dbReference>
<dbReference type="InterPro" id="IPR026881">
    <property type="entry name" value="WYL_dom"/>
</dbReference>
<dbReference type="Pfam" id="PF08279">
    <property type="entry name" value="HTH_11"/>
    <property type="match status" value="1"/>
</dbReference>
<feature type="domain" description="HTH deoR-type" evidence="4">
    <location>
        <begin position="5"/>
        <end position="60"/>
    </location>
</feature>
<dbReference type="InterPro" id="IPR001034">
    <property type="entry name" value="DeoR_HTH"/>
</dbReference>
<dbReference type="Gene3D" id="1.10.10.10">
    <property type="entry name" value="Winged helix-like DNA-binding domain superfamily/Winged helix DNA-binding domain"/>
    <property type="match status" value="1"/>
</dbReference>
<dbReference type="PROSITE" id="PS52050">
    <property type="entry name" value="WYL"/>
    <property type="match status" value="1"/>
</dbReference>
<keyword evidence="2" id="KW-0238">DNA-binding</keyword>
<dbReference type="InterPro" id="IPR036388">
    <property type="entry name" value="WH-like_DNA-bd_sf"/>
</dbReference>
<keyword evidence="6" id="KW-1185">Reference proteome</keyword>
<accession>A0ABV6RNE8</accession>
<protein>
    <submittedName>
        <fullName evidence="5">Helix-turn-helix transcriptional regulator</fullName>
    </submittedName>
</protein>
<evidence type="ECO:0000256" key="1">
    <source>
        <dbReference type="ARBA" id="ARBA00023015"/>
    </source>
</evidence>
<dbReference type="PROSITE" id="PS51000">
    <property type="entry name" value="HTH_DEOR_2"/>
    <property type="match status" value="1"/>
</dbReference>
<dbReference type="InterPro" id="IPR018356">
    <property type="entry name" value="Tscrpt_reg_HTH_DeoR_CS"/>
</dbReference>
<sequence length="325" mass="36040">MTESTTSRVLSLLNLLQTHRHWTGTELADRLRVTTRTLRRDVERLRDLGYRVESLPGAAGGYRLEAGSALPPLLLTDDEAVTMAIGLRVAATQGLTHGADTTLTALAKLEQVLPSGLRQRVNALAVTVQPLRPLYGSPNPPVSAELLGQLALACRDHERIRFGYVSGSGDETRRLVEPHALVSSDRAWFLVCWDVHRNDWRTFRADRMSDLFLTRAHFTPRELPAEDAAEFVAAAATSVPLPRNAEVVMRMPIGEMRAHFGPWARGAEPVGTDRTRWPIGGRSNEELLSALAWVPAGVEYEVRGDEEFTRFLRDTADRMVHALPA</sequence>
<dbReference type="InterPro" id="IPR051534">
    <property type="entry name" value="CBASS_pafABC_assoc_protein"/>
</dbReference>
<dbReference type="Pfam" id="PF13280">
    <property type="entry name" value="WYL"/>
    <property type="match status" value="1"/>
</dbReference>
<organism evidence="5 6">
    <name type="scientific">Lysobacter korlensis</name>
    <dbReference type="NCBI Taxonomy" id="553636"/>
    <lineage>
        <taxon>Bacteria</taxon>
        <taxon>Pseudomonadati</taxon>
        <taxon>Pseudomonadota</taxon>
        <taxon>Gammaproteobacteria</taxon>
        <taxon>Lysobacterales</taxon>
        <taxon>Lysobacteraceae</taxon>
        <taxon>Lysobacter</taxon>
    </lineage>
</organism>
<dbReference type="EMBL" id="JBHLTG010000002">
    <property type="protein sequence ID" value="MFC0678513.1"/>
    <property type="molecule type" value="Genomic_DNA"/>
</dbReference>
<keyword evidence="3" id="KW-0804">Transcription</keyword>
<dbReference type="Proteomes" id="UP001589896">
    <property type="component" value="Unassembled WGS sequence"/>
</dbReference>
<reference evidence="5 6" key="1">
    <citation type="submission" date="2024-09" db="EMBL/GenBank/DDBJ databases">
        <authorList>
            <person name="Sun Q."/>
            <person name="Mori K."/>
        </authorList>
    </citation>
    <scope>NUCLEOTIDE SEQUENCE [LARGE SCALE GENOMIC DNA]</scope>
    <source>
        <strain evidence="5 6">KCTC 23076</strain>
    </source>
</reference>
<gene>
    <name evidence="5" type="ORF">ACFFGH_11755</name>
</gene>
<comment type="caution">
    <text evidence="5">The sequence shown here is derived from an EMBL/GenBank/DDBJ whole genome shotgun (WGS) entry which is preliminary data.</text>
</comment>
<dbReference type="PANTHER" id="PTHR34580:SF3">
    <property type="entry name" value="PROTEIN PAFB"/>
    <property type="match status" value="1"/>
</dbReference>
<dbReference type="InterPro" id="IPR036390">
    <property type="entry name" value="WH_DNA-bd_sf"/>
</dbReference>
<proteinExistence type="predicted"/>
<dbReference type="RefSeq" id="WP_386668438.1">
    <property type="nucleotide sequence ID" value="NZ_JBHLTG010000002.1"/>
</dbReference>
<evidence type="ECO:0000313" key="6">
    <source>
        <dbReference type="Proteomes" id="UP001589896"/>
    </source>
</evidence>
<name>A0ABV6RNE8_9GAMM</name>
<evidence type="ECO:0000259" key="4">
    <source>
        <dbReference type="PROSITE" id="PS51000"/>
    </source>
</evidence>
<dbReference type="InterPro" id="IPR013196">
    <property type="entry name" value="HTH_11"/>
</dbReference>
<evidence type="ECO:0000313" key="5">
    <source>
        <dbReference type="EMBL" id="MFC0678513.1"/>
    </source>
</evidence>
<evidence type="ECO:0000256" key="3">
    <source>
        <dbReference type="ARBA" id="ARBA00023163"/>
    </source>
</evidence>
<dbReference type="SUPFAM" id="SSF46785">
    <property type="entry name" value="Winged helix' DNA-binding domain"/>
    <property type="match status" value="1"/>
</dbReference>
<keyword evidence="1" id="KW-0805">Transcription regulation</keyword>
<dbReference type="PROSITE" id="PS00894">
    <property type="entry name" value="HTH_DEOR_1"/>
    <property type="match status" value="1"/>
</dbReference>